<dbReference type="Proteomes" id="UP000676565">
    <property type="component" value="Unassembled WGS sequence"/>
</dbReference>
<sequence length="93" mass="10116">MVAPQSAPEFRAGQRVRLRVGFLAWPADPGAVYAHAGRTHALATSTLPTFLTCADPLVFVAYRSEKPGGAVVRDEHGDAWNVPEDYLAPRTRN</sequence>
<dbReference type="EMBL" id="JAGKQQ010000001">
    <property type="protein sequence ID" value="MBP3956273.1"/>
    <property type="molecule type" value="Genomic_DNA"/>
</dbReference>
<evidence type="ECO:0000313" key="2">
    <source>
        <dbReference type="Proteomes" id="UP000676565"/>
    </source>
</evidence>
<evidence type="ECO:0000313" key="1">
    <source>
        <dbReference type="EMBL" id="MBP3956273.1"/>
    </source>
</evidence>
<name>A0ABS5BRG8_9BACT</name>
<organism evidence="1 2">
    <name type="scientific">Gemmata palustris</name>
    <dbReference type="NCBI Taxonomy" id="2822762"/>
    <lineage>
        <taxon>Bacteria</taxon>
        <taxon>Pseudomonadati</taxon>
        <taxon>Planctomycetota</taxon>
        <taxon>Planctomycetia</taxon>
        <taxon>Gemmatales</taxon>
        <taxon>Gemmataceae</taxon>
        <taxon>Gemmata</taxon>
    </lineage>
</organism>
<accession>A0ABS5BRG8</accession>
<comment type="caution">
    <text evidence="1">The sequence shown here is derived from an EMBL/GenBank/DDBJ whole genome shotgun (WGS) entry which is preliminary data.</text>
</comment>
<protein>
    <submittedName>
        <fullName evidence="1">Uncharacterized protein</fullName>
    </submittedName>
</protein>
<gene>
    <name evidence="1" type="ORF">J8F10_13365</name>
</gene>
<reference evidence="1 2" key="1">
    <citation type="submission" date="2021-04" db="EMBL/GenBank/DDBJ databases">
        <authorList>
            <person name="Ivanova A."/>
        </authorList>
    </citation>
    <scope>NUCLEOTIDE SEQUENCE [LARGE SCALE GENOMIC DNA]</scope>
    <source>
        <strain evidence="1 2">G18</strain>
    </source>
</reference>
<proteinExistence type="predicted"/>
<keyword evidence="2" id="KW-1185">Reference proteome</keyword>
<dbReference type="RefSeq" id="WP_210654294.1">
    <property type="nucleotide sequence ID" value="NZ_JAGKQQ010000001.1"/>
</dbReference>